<evidence type="ECO:0000313" key="2">
    <source>
        <dbReference type="EMBL" id="KAK8068190.1"/>
    </source>
</evidence>
<protein>
    <submittedName>
        <fullName evidence="2">Uncharacterized protein</fullName>
    </submittedName>
</protein>
<dbReference type="EMBL" id="JAQQWM010000004">
    <property type="protein sequence ID" value="KAK8068190.1"/>
    <property type="molecule type" value="Genomic_DNA"/>
</dbReference>
<reference evidence="2 3" key="1">
    <citation type="submission" date="2023-01" db="EMBL/GenBank/DDBJ databases">
        <title>Analysis of 21 Apiospora genomes using comparative genomics revels a genus with tremendous synthesis potential of carbohydrate active enzymes and secondary metabolites.</title>
        <authorList>
            <person name="Sorensen T."/>
        </authorList>
    </citation>
    <scope>NUCLEOTIDE SEQUENCE [LARGE SCALE GENOMIC DNA]</scope>
    <source>
        <strain evidence="2 3">CBS 83171</strain>
    </source>
</reference>
<feature type="transmembrane region" description="Helical" evidence="1">
    <location>
        <begin position="20"/>
        <end position="39"/>
    </location>
</feature>
<sequence>MGVLPLIEPPLATSTSSVWVVTELLFVASVFVVGVGVAVSTTAHMTTQSAFAQKGDELLARLTAAAAAAAASAGDDDAEKGEGGGRQKLPGWGLAWLTSGVLLACNSTAWALGMFLGPLAADLLGFGSDGEWLRLCWVLAGLSWVAALGIGLGWRMNGDLFPQETTD</sequence>
<feature type="transmembrane region" description="Helical" evidence="1">
    <location>
        <begin position="94"/>
        <end position="120"/>
    </location>
</feature>
<keyword evidence="1" id="KW-0812">Transmembrane</keyword>
<comment type="caution">
    <text evidence="2">The sequence shown here is derived from an EMBL/GenBank/DDBJ whole genome shotgun (WGS) entry which is preliminary data.</text>
</comment>
<keyword evidence="1" id="KW-1133">Transmembrane helix</keyword>
<name>A0ABR1VAF5_9PEZI</name>
<feature type="transmembrane region" description="Helical" evidence="1">
    <location>
        <begin position="132"/>
        <end position="154"/>
    </location>
</feature>
<evidence type="ECO:0000256" key="1">
    <source>
        <dbReference type="SAM" id="Phobius"/>
    </source>
</evidence>
<accession>A0ABR1VAF5</accession>
<organism evidence="2 3">
    <name type="scientific">Apiospora saccharicola</name>
    <dbReference type="NCBI Taxonomy" id="335842"/>
    <lineage>
        <taxon>Eukaryota</taxon>
        <taxon>Fungi</taxon>
        <taxon>Dikarya</taxon>
        <taxon>Ascomycota</taxon>
        <taxon>Pezizomycotina</taxon>
        <taxon>Sordariomycetes</taxon>
        <taxon>Xylariomycetidae</taxon>
        <taxon>Amphisphaeriales</taxon>
        <taxon>Apiosporaceae</taxon>
        <taxon>Apiospora</taxon>
    </lineage>
</organism>
<dbReference type="Proteomes" id="UP001446871">
    <property type="component" value="Unassembled WGS sequence"/>
</dbReference>
<gene>
    <name evidence="2" type="ORF">PG996_007302</name>
</gene>
<keyword evidence="1" id="KW-0472">Membrane</keyword>
<evidence type="ECO:0000313" key="3">
    <source>
        <dbReference type="Proteomes" id="UP001446871"/>
    </source>
</evidence>
<keyword evidence="3" id="KW-1185">Reference proteome</keyword>
<proteinExistence type="predicted"/>